<evidence type="ECO:0000313" key="2">
    <source>
        <dbReference type="EMBL" id="KAF5741295.1"/>
    </source>
</evidence>
<proteinExistence type="predicted"/>
<dbReference type="AlphaFoldDB" id="A0A7J7D4M0"/>
<dbReference type="Proteomes" id="UP000593562">
    <property type="component" value="Unassembled WGS sequence"/>
</dbReference>
<keyword evidence="3" id="KW-1185">Reference proteome</keyword>
<evidence type="ECO:0000256" key="1">
    <source>
        <dbReference type="SAM" id="MobiDB-lite"/>
    </source>
</evidence>
<name>A0A7J7D4M0_TRIWF</name>
<sequence>MPPASSVSSHFYPVLLSGPKINIFLTGGSVLAMVSLRKRKHNIGSSNGRCSSSLDSPPSFKDQIDPESLDKRRKLVSSQPVPSVALNLPIGVMEQRKMMADPMTKKHKIHCQIDPYSSIQVYSYLMQLKKEDKLKLPPAKKSEEMPVKEWMEKLYPDIFNVFPQEPNLSQVSEKWIHEFLFSQYWAFVCVLWQLVSLDHCISLANVESLGKLIKSLEEDGFDCRFIRSALLVVGSQVKQQLAMISTERNVIATKTATLEKEMESAAEKKDMEKRVELIEGIDQDTHKTLLLIHDPKFIEILVLIHKKMLAEKEEDEKRLDLVLKKLNQLHHGKSISLGC</sequence>
<comment type="caution">
    <text evidence="2">The sequence shown here is derived from an EMBL/GenBank/DDBJ whole genome shotgun (WGS) entry which is preliminary data.</text>
</comment>
<reference evidence="2 3" key="1">
    <citation type="journal article" date="2020" name="Nat. Commun.">
        <title>Genome of Tripterygium wilfordii and identification of cytochrome P450 involved in triptolide biosynthesis.</title>
        <authorList>
            <person name="Tu L."/>
            <person name="Su P."/>
            <person name="Zhang Z."/>
            <person name="Gao L."/>
            <person name="Wang J."/>
            <person name="Hu T."/>
            <person name="Zhou J."/>
            <person name="Zhang Y."/>
            <person name="Zhao Y."/>
            <person name="Liu Y."/>
            <person name="Song Y."/>
            <person name="Tong Y."/>
            <person name="Lu Y."/>
            <person name="Yang J."/>
            <person name="Xu C."/>
            <person name="Jia M."/>
            <person name="Peters R.J."/>
            <person name="Huang L."/>
            <person name="Gao W."/>
        </authorList>
    </citation>
    <scope>NUCLEOTIDE SEQUENCE [LARGE SCALE GENOMIC DNA]</scope>
    <source>
        <strain evidence="3">cv. XIE 37</strain>
        <tissue evidence="2">Leaf</tissue>
    </source>
</reference>
<protein>
    <submittedName>
        <fullName evidence="2">Uncharacterized protein</fullName>
    </submittedName>
</protein>
<accession>A0A7J7D4M0</accession>
<dbReference type="EMBL" id="JAAARO010000010">
    <property type="protein sequence ID" value="KAF5741295.1"/>
    <property type="molecule type" value="Genomic_DNA"/>
</dbReference>
<gene>
    <name evidence="2" type="ORF">HS088_TW10G00291</name>
</gene>
<evidence type="ECO:0000313" key="3">
    <source>
        <dbReference type="Proteomes" id="UP000593562"/>
    </source>
</evidence>
<feature type="region of interest" description="Disordered" evidence="1">
    <location>
        <begin position="42"/>
        <end position="65"/>
    </location>
</feature>
<feature type="compositionally biased region" description="Polar residues" evidence="1">
    <location>
        <begin position="43"/>
        <end position="56"/>
    </location>
</feature>
<organism evidence="2 3">
    <name type="scientific">Tripterygium wilfordii</name>
    <name type="common">Thunder God vine</name>
    <dbReference type="NCBI Taxonomy" id="458696"/>
    <lineage>
        <taxon>Eukaryota</taxon>
        <taxon>Viridiplantae</taxon>
        <taxon>Streptophyta</taxon>
        <taxon>Embryophyta</taxon>
        <taxon>Tracheophyta</taxon>
        <taxon>Spermatophyta</taxon>
        <taxon>Magnoliopsida</taxon>
        <taxon>eudicotyledons</taxon>
        <taxon>Gunneridae</taxon>
        <taxon>Pentapetalae</taxon>
        <taxon>rosids</taxon>
        <taxon>fabids</taxon>
        <taxon>Celastrales</taxon>
        <taxon>Celastraceae</taxon>
        <taxon>Tripterygium</taxon>
    </lineage>
</organism>
<dbReference type="InParanoid" id="A0A7J7D4M0"/>